<dbReference type="AlphaFoldDB" id="A0AAN0XZR0"/>
<sequence length="165" mass="18974">MEKTLEKFDLKNALTEEASQEANLSIFGAIGFDIALFENNIYPWLDANVDNNCGSIFYWVHHKGAVMLMSDDTTKVKIQNPNNWSEEDTVVEFKTAVIIANLMISNMISWHFNEKMENATEPELKALYEEKKDTWVNIYHANRAFVFESCGLEKTELSNLLQVID</sequence>
<dbReference type="EMBL" id="CP016179">
    <property type="protein sequence ID" value="ANO35409.1"/>
    <property type="molecule type" value="Genomic_DNA"/>
</dbReference>
<dbReference type="Proteomes" id="UP000092018">
    <property type="component" value="Plasmid unnamed1"/>
</dbReference>
<reference evidence="1 2" key="1">
    <citation type="submission" date="2016-06" db="EMBL/GenBank/DDBJ databases">
        <title>Adaptive Radiation by Waves of Gene Transfer Leads to Fine-Scale Resource Partitioning in Marine Microbes.</title>
        <authorList>
            <person name="Hehemann J.-H."/>
            <person name="Arevalo P."/>
            <person name="Datta M.S."/>
            <person name="Yu X."/>
            <person name="Corzett C."/>
            <person name="Henschel A."/>
            <person name="Preheim S.P."/>
            <person name="Timberlake S."/>
            <person name="Alm E.J."/>
            <person name="Polz M.F."/>
        </authorList>
    </citation>
    <scope>NUCLEOTIDE SEQUENCE [LARGE SCALE GENOMIC DNA]</scope>
    <source>
        <strain evidence="1 2">FF50</strain>
        <plasmid evidence="1 2">unnamed1</plasmid>
    </source>
</reference>
<dbReference type="RefSeq" id="WP_065211171.1">
    <property type="nucleotide sequence ID" value="NZ_CP016179.1"/>
</dbReference>
<gene>
    <name evidence="1" type="ORF">A6E01_19545</name>
</gene>
<dbReference type="Gene3D" id="3.30.70.3580">
    <property type="entry name" value="Antirestriction protein"/>
    <property type="match status" value="1"/>
</dbReference>
<organism evidence="1 2">
    <name type="scientific">Vibrio breoganii</name>
    <dbReference type="NCBI Taxonomy" id="553239"/>
    <lineage>
        <taxon>Bacteria</taxon>
        <taxon>Pseudomonadati</taxon>
        <taxon>Pseudomonadota</taxon>
        <taxon>Gammaproteobacteria</taxon>
        <taxon>Vibrionales</taxon>
        <taxon>Vibrionaceae</taxon>
        <taxon>Vibrio</taxon>
    </lineage>
</organism>
<evidence type="ECO:0008006" key="3">
    <source>
        <dbReference type="Google" id="ProtNLM"/>
    </source>
</evidence>
<dbReference type="InterPro" id="IPR042297">
    <property type="entry name" value="Antirestriction_sf"/>
</dbReference>
<geneLocation type="plasmid" evidence="1 2">
    <name>unnamed1</name>
</geneLocation>
<keyword evidence="1" id="KW-0614">Plasmid</keyword>
<accession>A0AAN0XZR0</accession>
<proteinExistence type="predicted"/>
<protein>
    <recommendedName>
        <fullName evidence="3">Immunity protein 63 domain-containing protein</fullName>
    </recommendedName>
</protein>
<dbReference type="KEGG" id="vbr:A6E01_19545"/>
<name>A0AAN0XZR0_9VIBR</name>
<evidence type="ECO:0000313" key="2">
    <source>
        <dbReference type="Proteomes" id="UP000092018"/>
    </source>
</evidence>
<evidence type="ECO:0000313" key="1">
    <source>
        <dbReference type="EMBL" id="ANO35409.1"/>
    </source>
</evidence>